<reference evidence="2" key="1">
    <citation type="journal article" date="2014" name="Int. J. Syst. Evol. Microbiol.">
        <title>Complete genome sequence of Corynebacterium casei LMG S-19264T (=DSM 44701T), isolated from a smear-ripened cheese.</title>
        <authorList>
            <consortium name="US DOE Joint Genome Institute (JGI-PGF)"/>
            <person name="Walter F."/>
            <person name="Albersmeier A."/>
            <person name="Kalinowski J."/>
            <person name="Ruckert C."/>
        </authorList>
    </citation>
    <scope>NUCLEOTIDE SEQUENCE</scope>
    <source>
        <strain evidence="2">CGMCC 1.15519</strain>
    </source>
</reference>
<reference evidence="2" key="2">
    <citation type="submission" date="2020-09" db="EMBL/GenBank/DDBJ databases">
        <authorList>
            <person name="Sun Q."/>
            <person name="Zhou Y."/>
        </authorList>
    </citation>
    <scope>NUCLEOTIDE SEQUENCE</scope>
    <source>
        <strain evidence="2">CGMCC 1.15519</strain>
    </source>
</reference>
<name>A0A917E7D6_9SPHN</name>
<protein>
    <submittedName>
        <fullName evidence="2">Transglutaminase</fullName>
    </submittedName>
</protein>
<evidence type="ECO:0000259" key="1">
    <source>
        <dbReference type="SMART" id="SM00460"/>
    </source>
</evidence>
<feature type="domain" description="Transglutaminase-like" evidence="1">
    <location>
        <begin position="159"/>
        <end position="219"/>
    </location>
</feature>
<comment type="caution">
    <text evidence="2">The sequence shown here is derived from an EMBL/GenBank/DDBJ whole genome shotgun (WGS) entry which is preliminary data.</text>
</comment>
<keyword evidence="3" id="KW-1185">Reference proteome</keyword>
<dbReference type="AlphaFoldDB" id="A0A917E7D6"/>
<dbReference type="EMBL" id="BMJM01000005">
    <property type="protein sequence ID" value="GGE10819.1"/>
    <property type="molecule type" value="Genomic_DNA"/>
</dbReference>
<dbReference type="PANTHER" id="PTHR33490">
    <property type="entry name" value="BLR5614 PROTEIN-RELATED"/>
    <property type="match status" value="1"/>
</dbReference>
<dbReference type="SUPFAM" id="SSF54001">
    <property type="entry name" value="Cysteine proteinases"/>
    <property type="match status" value="1"/>
</dbReference>
<dbReference type="InterPro" id="IPR038765">
    <property type="entry name" value="Papain-like_cys_pep_sf"/>
</dbReference>
<gene>
    <name evidence="2" type="ORF">GCM10011529_16510</name>
</gene>
<dbReference type="Proteomes" id="UP000635071">
    <property type="component" value="Unassembled WGS sequence"/>
</dbReference>
<evidence type="ECO:0000313" key="2">
    <source>
        <dbReference type="EMBL" id="GGE10819.1"/>
    </source>
</evidence>
<dbReference type="Gene3D" id="2.60.40.2250">
    <property type="match status" value="1"/>
</dbReference>
<organism evidence="2 3">
    <name type="scientific">Sandarakinorhabdus glacialis</name>
    <dbReference type="NCBI Taxonomy" id="1614636"/>
    <lineage>
        <taxon>Bacteria</taxon>
        <taxon>Pseudomonadati</taxon>
        <taxon>Pseudomonadota</taxon>
        <taxon>Alphaproteobacteria</taxon>
        <taxon>Sphingomonadales</taxon>
        <taxon>Sphingosinicellaceae</taxon>
        <taxon>Sandarakinorhabdus</taxon>
    </lineage>
</organism>
<dbReference type="PANTHER" id="PTHR33490:SF12">
    <property type="entry name" value="BLL5557 PROTEIN"/>
    <property type="match status" value="1"/>
</dbReference>
<accession>A0A917E7D6</accession>
<dbReference type="RefSeq" id="WP_188762474.1">
    <property type="nucleotide sequence ID" value="NZ_BMJM01000005.1"/>
</dbReference>
<evidence type="ECO:0000313" key="3">
    <source>
        <dbReference type="Proteomes" id="UP000635071"/>
    </source>
</evidence>
<sequence>MRVQVQSRLAYNFAEPTETIAVVLAAHASGQTIESEKLAYSNGVRLSESVDPVSGGRLLRGRLDGPFWIEYSAIVRLAPRLELPAALQVAPWSQLPVGVLPYLLPSRYCPVDQFLRFAQRQFGHIAPGGARVLAILDWLHENLDYCHGVSTGTTSASETFIDRAGVCRDFTHLGITLCRAAGVPARAVSAYALHLDPPDFHAVFEVFLDGGWWLVDPTRLAPIGGMVRIAHGRDAADIAFLTTAGPVRQTDMRVTVTEIAPPSLVKPSYNTDTVEEAA</sequence>
<dbReference type="InterPro" id="IPR002931">
    <property type="entry name" value="Transglutaminase-like"/>
</dbReference>
<dbReference type="Pfam" id="PF01841">
    <property type="entry name" value="Transglut_core"/>
    <property type="match status" value="1"/>
</dbReference>
<proteinExistence type="predicted"/>
<dbReference type="SMART" id="SM00460">
    <property type="entry name" value="TGc"/>
    <property type="match status" value="1"/>
</dbReference>
<dbReference type="Gene3D" id="3.10.620.30">
    <property type="match status" value="1"/>
</dbReference>